<proteinExistence type="predicted"/>
<feature type="compositionally biased region" description="Basic and acidic residues" evidence="1">
    <location>
        <begin position="57"/>
        <end position="84"/>
    </location>
</feature>
<keyword evidence="2" id="KW-0472">Membrane</keyword>
<keyword evidence="2" id="KW-1133">Transmembrane helix</keyword>
<dbReference type="EMBL" id="AJYA01000020">
    <property type="protein sequence ID" value="EIM76462.1"/>
    <property type="molecule type" value="Genomic_DNA"/>
</dbReference>
<dbReference type="RefSeq" id="WP_009054925.1">
    <property type="nucleotide sequence ID" value="NZ_AJYA01000020.1"/>
</dbReference>
<accession>I5C3R0</accession>
<sequence>MDAGNILYIIAIIIYFIYSAVTAGKKKQAEREQEAREAEEIGNEQEGPKQRSGSFEDMLREIRRAQQGAERDLERSGQGRRATDFEEDDEEDDYAPLPPRRASREAQEETRRRKGSQAAALFALPKKSPIRRRVKRNSKRTRACSLPPRVRN</sequence>
<name>I5C3R0_9BACT</name>
<feature type="compositionally biased region" description="Basic and acidic residues" evidence="1">
    <location>
        <begin position="27"/>
        <end position="39"/>
    </location>
</feature>
<dbReference type="STRING" id="1189621.A3SI_09692"/>
<protein>
    <submittedName>
        <fullName evidence="3">Uncharacterized protein</fullName>
    </submittedName>
</protein>
<feature type="compositionally biased region" description="Basic and acidic residues" evidence="1">
    <location>
        <begin position="102"/>
        <end position="111"/>
    </location>
</feature>
<evidence type="ECO:0000256" key="1">
    <source>
        <dbReference type="SAM" id="MobiDB-lite"/>
    </source>
</evidence>
<gene>
    <name evidence="3" type="ORF">A3SI_09692</name>
</gene>
<dbReference type="PATRIC" id="fig|1189621.3.peg.2014"/>
<keyword evidence="2" id="KW-0812">Transmembrane</keyword>
<feature type="region of interest" description="Disordered" evidence="1">
    <location>
        <begin position="26"/>
        <end position="152"/>
    </location>
</feature>
<evidence type="ECO:0000313" key="4">
    <source>
        <dbReference type="Proteomes" id="UP000005551"/>
    </source>
</evidence>
<comment type="caution">
    <text evidence="3">The sequence shown here is derived from an EMBL/GenBank/DDBJ whole genome shotgun (WGS) entry which is preliminary data.</text>
</comment>
<dbReference type="Proteomes" id="UP000005551">
    <property type="component" value="Unassembled WGS sequence"/>
</dbReference>
<reference evidence="3 4" key="1">
    <citation type="submission" date="2012-05" db="EMBL/GenBank/DDBJ databases">
        <title>Genome sequence of Nitritalea halalkaliphila LW7.</title>
        <authorList>
            <person name="Jangir P.K."/>
            <person name="Singh A."/>
            <person name="Shivaji S."/>
            <person name="Sharma R."/>
        </authorList>
    </citation>
    <scope>NUCLEOTIDE SEQUENCE [LARGE SCALE GENOMIC DNA]</scope>
    <source>
        <strain evidence="3 4">LW7</strain>
    </source>
</reference>
<dbReference type="AlphaFoldDB" id="I5C3R0"/>
<feature type="compositionally biased region" description="Acidic residues" evidence="1">
    <location>
        <begin position="85"/>
        <end position="94"/>
    </location>
</feature>
<feature type="transmembrane region" description="Helical" evidence="2">
    <location>
        <begin position="6"/>
        <end position="24"/>
    </location>
</feature>
<evidence type="ECO:0000256" key="2">
    <source>
        <dbReference type="SAM" id="Phobius"/>
    </source>
</evidence>
<evidence type="ECO:0000313" key="3">
    <source>
        <dbReference type="EMBL" id="EIM76462.1"/>
    </source>
</evidence>
<feature type="compositionally biased region" description="Basic residues" evidence="1">
    <location>
        <begin position="128"/>
        <end position="142"/>
    </location>
</feature>
<organism evidence="3 4">
    <name type="scientific">Nitritalea halalkaliphila LW7</name>
    <dbReference type="NCBI Taxonomy" id="1189621"/>
    <lineage>
        <taxon>Bacteria</taxon>
        <taxon>Pseudomonadati</taxon>
        <taxon>Bacteroidota</taxon>
        <taxon>Cytophagia</taxon>
        <taxon>Cytophagales</taxon>
        <taxon>Cyclobacteriaceae</taxon>
        <taxon>Nitritalea</taxon>
    </lineage>
</organism>
<keyword evidence="4" id="KW-1185">Reference proteome</keyword>